<name>A0ABD1MN04_9FABA</name>
<keyword evidence="1" id="KW-0732">Signal</keyword>
<sequence>MGYLEKVITNMILLVVLLLSMNLATARQPLWMSEPHHQAYGRLLAKAADDPHGHNYHP</sequence>
<evidence type="ECO:0000313" key="3">
    <source>
        <dbReference type="Proteomes" id="UP001603857"/>
    </source>
</evidence>
<protein>
    <submittedName>
        <fullName evidence="2">Uncharacterized protein</fullName>
    </submittedName>
</protein>
<evidence type="ECO:0000256" key="1">
    <source>
        <dbReference type="SAM" id="SignalP"/>
    </source>
</evidence>
<gene>
    <name evidence="2" type="ORF">Fmac_011630</name>
</gene>
<organism evidence="2 3">
    <name type="scientific">Flemingia macrophylla</name>
    <dbReference type="NCBI Taxonomy" id="520843"/>
    <lineage>
        <taxon>Eukaryota</taxon>
        <taxon>Viridiplantae</taxon>
        <taxon>Streptophyta</taxon>
        <taxon>Embryophyta</taxon>
        <taxon>Tracheophyta</taxon>
        <taxon>Spermatophyta</taxon>
        <taxon>Magnoliopsida</taxon>
        <taxon>eudicotyledons</taxon>
        <taxon>Gunneridae</taxon>
        <taxon>Pentapetalae</taxon>
        <taxon>rosids</taxon>
        <taxon>fabids</taxon>
        <taxon>Fabales</taxon>
        <taxon>Fabaceae</taxon>
        <taxon>Papilionoideae</taxon>
        <taxon>50 kb inversion clade</taxon>
        <taxon>NPAAA clade</taxon>
        <taxon>indigoferoid/millettioid clade</taxon>
        <taxon>Phaseoleae</taxon>
        <taxon>Flemingia</taxon>
    </lineage>
</organism>
<feature type="chain" id="PRO_5044785566" evidence="1">
    <location>
        <begin position="27"/>
        <end position="58"/>
    </location>
</feature>
<dbReference type="EMBL" id="JBGMDY010000004">
    <property type="protein sequence ID" value="KAL2337184.1"/>
    <property type="molecule type" value="Genomic_DNA"/>
</dbReference>
<feature type="signal peptide" evidence="1">
    <location>
        <begin position="1"/>
        <end position="26"/>
    </location>
</feature>
<accession>A0ABD1MN04</accession>
<comment type="caution">
    <text evidence="2">The sequence shown here is derived from an EMBL/GenBank/DDBJ whole genome shotgun (WGS) entry which is preliminary data.</text>
</comment>
<dbReference type="AlphaFoldDB" id="A0ABD1MN04"/>
<dbReference type="Proteomes" id="UP001603857">
    <property type="component" value="Unassembled WGS sequence"/>
</dbReference>
<keyword evidence="3" id="KW-1185">Reference proteome</keyword>
<reference evidence="2 3" key="1">
    <citation type="submission" date="2024-08" db="EMBL/GenBank/DDBJ databases">
        <title>Insights into the chromosomal genome structure of Flemingia macrophylla.</title>
        <authorList>
            <person name="Ding Y."/>
            <person name="Zhao Y."/>
            <person name="Bi W."/>
            <person name="Wu M."/>
            <person name="Zhao G."/>
            <person name="Gong Y."/>
            <person name="Li W."/>
            <person name="Zhang P."/>
        </authorList>
    </citation>
    <scope>NUCLEOTIDE SEQUENCE [LARGE SCALE GENOMIC DNA]</scope>
    <source>
        <strain evidence="2">DYQJB</strain>
        <tissue evidence="2">Leaf</tissue>
    </source>
</reference>
<evidence type="ECO:0000313" key="2">
    <source>
        <dbReference type="EMBL" id="KAL2337184.1"/>
    </source>
</evidence>
<proteinExistence type="predicted"/>